<keyword evidence="2" id="KW-0732">Signal</keyword>
<dbReference type="AlphaFoldDB" id="A0A7M7IZ25"/>
<evidence type="ECO:0000256" key="1">
    <source>
        <dbReference type="SAM" id="Phobius"/>
    </source>
</evidence>
<evidence type="ECO:0000256" key="2">
    <source>
        <dbReference type="SAM" id="SignalP"/>
    </source>
</evidence>
<keyword evidence="1" id="KW-1133">Transmembrane helix</keyword>
<keyword evidence="1" id="KW-0812">Transmembrane</keyword>
<dbReference type="Proteomes" id="UP000594260">
    <property type="component" value="Unplaced"/>
</dbReference>
<dbReference type="GeneID" id="111243366"/>
<dbReference type="KEGG" id="vde:111243366"/>
<evidence type="ECO:0008006" key="5">
    <source>
        <dbReference type="Google" id="ProtNLM"/>
    </source>
</evidence>
<evidence type="ECO:0000313" key="4">
    <source>
        <dbReference type="Proteomes" id="UP000594260"/>
    </source>
</evidence>
<dbReference type="RefSeq" id="XP_022644544.1">
    <property type="nucleotide sequence ID" value="XM_022788809.1"/>
</dbReference>
<feature type="signal peptide" evidence="2">
    <location>
        <begin position="1"/>
        <end position="26"/>
    </location>
</feature>
<dbReference type="InParanoid" id="A0A7M7IZ25"/>
<feature type="transmembrane region" description="Helical" evidence="1">
    <location>
        <begin position="144"/>
        <end position="164"/>
    </location>
</feature>
<proteinExistence type="predicted"/>
<accession>A0A7M7IZ25</accession>
<sequence length="213" mass="22883">MQCRKCNMSRWLAITTLLLLTLKAGAESSNLTTSFADRVSSSSIARLKNKSPKDSPNVSLRGAGAFKLGSLIDNILPKSKDVSNSNPVVHVGRDVHNVAGGRSLPGVVAAVGRNTMARSLLSLMGPFMLGAIMTAPLIAPSAILAMGALAPMVGIGSGTGVGVFRRRREIRQSLFEVEQDIRQQMKRILEELEQFLSPTPKSKNFRGHEKSSN</sequence>
<keyword evidence="4" id="KW-1185">Reference proteome</keyword>
<name>A0A7M7IZ25_VARDE</name>
<organism evidence="3 4">
    <name type="scientific">Varroa destructor</name>
    <name type="common">Honeybee mite</name>
    <dbReference type="NCBI Taxonomy" id="109461"/>
    <lineage>
        <taxon>Eukaryota</taxon>
        <taxon>Metazoa</taxon>
        <taxon>Ecdysozoa</taxon>
        <taxon>Arthropoda</taxon>
        <taxon>Chelicerata</taxon>
        <taxon>Arachnida</taxon>
        <taxon>Acari</taxon>
        <taxon>Parasitiformes</taxon>
        <taxon>Mesostigmata</taxon>
        <taxon>Gamasina</taxon>
        <taxon>Dermanyssoidea</taxon>
        <taxon>Varroidae</taxon>
        <taxon>Varroa</taxon>
    </lineage>
</organism>
<protein>
    <recommendedName>
        <fullName evidence="5">Transmembrane protein</fullName>
    </recommendedName>
</protein>
<dbReference type="EnsemblMetazoa" id="XM_022788809">
    <property type="protein sequence ID" value="XP_022644544"/>
    <property type="gene ID" value="LOC111243366"/>
</dbReference>
<keyword evidence="1" id="KW-0472">Membrane</keyword>
<feature type="transmembrane region" description="Helical" evidence="1">
    <location>
        <begin position="120"/>
        <end position="138"/>
    </location>
</feature>
<feature type="chain" id="PRO_5029828366" description="Transmembrane protein" evidence="2">
    <location>
        <begin position="27"/>
        <end position="213"/>
    </location>
</feature>
<evidence type="ECO:0000313" key="3">
    <source>
        <dbReference type="EnsemblMetazoa" id="XP_022644544"/>
    </source>
</evidence>
<reference evidence="3" key="1">
    <citation type="submission" date="2021-01" db="UniProtKB">
        <authorList>
            <consortium name="EnsemblMetazoa"/>
        </authorList>
    </citation>
    <scope>IDENTIFICATION</scope>
</reference>